<feature type="domain" description="Glycosyl transferase family 1" evidence="1">
    <location>
        <begin position="194"/>
        <end position="349"/>
    </location>
</feature>
<evidence type="ECO:0000313" key="4">
    <source>
        <dbReference type="Proteomes" id="UP001215956"/>
    </source>
</evidence>
<feature type="domain" description="Glycosyltransferase subfamily 4-like N-terminal" evidence="2">
    <location>
        <begin position="15"/>
        <end position="178"/>
    </location>
</feature>
<name>A0ABT5XGK2_9EURY</name>
<dbReference type="Pfam" id="PF00534">
    <property type="entry name" value="Glycos_transf_1"/>
    <property type="match status" value="1"/>
</dbReference>
<dbReference type="InterPro" id="IPR028098">
    <property type="entry name" value="Glyco_trans_4-like_N"/>
</dbReference>
<dbReference type="Proteomes" id="UP001215956">
    <property type="component" value="Unassembled WGS sequence"/>
</dbReference>
<accession>A0ABT5XGK2</accession>
<dbReference type="CDD" id="cd03801">
    <property type="entry name" value="GT4_PimA-like"/>
    <property type="match status" value="1"/>
</dbReference>
<dbReference type="PANTHER" id="PTHR45947:SF3">
    <property type="entry name" value="SULFOQUINOVOSYL TRANSFERASE SQD2"/>
    <property type="match status" value="1"/>
</dbReference>
<dbReference type="SUPFAM" id="SSF53756">
    <property type="entry name" value="UDP-Glycosyltransferase/glycogen phosphorylase"/>
    <property type="match status" value="1"/>
</dbReference>
<dbReference type="InterPro" id="IPR001296">
    <property type="entry name" value="Glyco_trans_1"/>
</dbReference>
<evidence type="ECO:0000259" key="1">
    <source>
        <dbReference type="Pfam" id="PF00534"/>
    </source>
</evidence>
<organism evidence="3 4">
    <name type="scientific">Candidatus Methanocrinis alkalitolerans</name>
    <dbReference type="NCBI Taxonomy" id="3033395"/>
    <lineage>
        <taxon>Archaea</taxon>
        <taxon>Methanobacteriati</taxon>
        <taxon>Methanobacteriota</taxon>
        <taxon>Stenosarchaea group</taxon>
        <taxon>Methanomicrobia</taxon>
        <taxon>Methanotrichales</taxon>
        <taxon>Methanotrichaceae</taxon>
        <taxon>Methanocrinis</taxon>
    </lineage>
</organism>
<evidence type="ECO:0000313" key="3">
    <source>
        <dbReference type="EMBL" id="MDF0593758.1"/>
    </source>
</evidence>
<dbReference type="PANTHER" id="PTHR45947">
    <property type="entry name" value="SULFOQUINOVOSYL TRANSFERASE SQD2"/>
    <property type="match status" value="1"/>
</dbReference>
<comment type="caution">
    <text evidence="3">The sequence shown here is derived from an EMBL/GenBank/DDBJ whole genome shotgun (WGS) entry which is preliminary data.</text>
</comment>
<protein>
    <submittedName>
        <fullName evidence="3">Glycosyltransferase family 4 protein</fullName>
    </submittedName>
</protein>
<dbReference type="EMBL" id="JARFPL010000029">
    <property type="protein sequence ID" value="MDF0593758.1"/>
    <property type="molecule type" value="Genomic_DNA"/>
</dbReference>
<dbReference type="Pfam" id="PF13439">
    <property type="entry name" value="Glyco_transf_4"/>
    <property type="match status" value="1"/>
</dbReference>
<proteinExistence type="predicted"/>
<dbReference type="InterPro" id="IPR050194">
    <property type="entry name" value="Glycosyltransferase_grp1"/>
</dbReference>
<sequence>MKILMTPARFRPYTGGVENYVFSLSRELVGLGHEVTVLCANEPKSAGEEVLEGIRVRRLPYIGKVANTNITPSLPVEILREDFDLLHTHLPTPWSADVSAIAAAAKRRPLVLTYYNDIVGEGFAGRIAQLYNGTGLKLLLRMAAKIIIIQPGYIDSSPHLRSFRDKIETIPVGVDLSRFSPTGDATDGGTLFFLSSLDRYHSYKGLDDLLEALVLVKEDHPEVKLFVGGSGELLGHYRGMAQDLGIGDSVEFLGFIPEDMVAKHYNRSDIFVLPSKSRSQEGFGMVALEAMACGRPVICSNIVGVAEDIEENGAGLTVEPSNPRKLAGAIIRLLKDGPVAKEMGSAGRRLAVEKYGWSTVAERVEGVYEELVAPRRPG</sequence>
<evidence type="ECO:0000259" key="2">
    <source>
        <dbReference type="Pfam" id="PF13439"/>
    </source>
</evidence>
<gene>
    <name evidence="3" type="ORF">P0O24_09190</name>
</gene>
<dbReference type="RefSeq" id="WP_316969460.1">
    <property type="nucleotide sequence ID" value="NZ_JARFPL010000029.1"/>
</dbReference>
<keyword evidence="4" id="KW-1185">Reference proteome</keyword>
<dbReference type="Gene3D" id="3.40.50.2000">
    <property type="entry name" value="Glycogen Phosphorylase B"/>
    <property type="match status" value="2"/>
</dbReference>
<reference evidence="3 4" key="1">
    <citation type="submission" date="2023-03" db="EMBL/GenBank/DDBJ databases">
        <title>Whole genome sequencing of Methanotrichaceae archaeon M04Ac.</title>
        <authorList>
            <person name="Khomyakova M.A."/>
            <person name="Merkel A.Y."/>
            <person name="Slobodkin A.I."/>
        </authorList>
    </citation>
    <scope>NUCLEOTIDE SEQUENCE [LARGE SCALE GENOMIC DNA]</scope>
    <source>
        <strain evidence="3 4">M04Ac</strain>
    </source>
</reference>